<proteinExistence type="predicted"/>
<dbReference type="OrthoDB" id="9780216at2"/>
<gene>
    <name evidence="2" type="ORF">TCEL_00720</name>
</gene>
<dbReference type="EMBL" id="CAVN010000097">
    <property type="protein sequence ID" value="CDF58674.1"/>
    <property type="molecule type" value="Genomic_DNA"/>
</dbReference>
<evidence type="ECO:0000256" key="1">
    <source>
        <dbReference type="ARBA" id="ARBA00023121"/>
    </source>
</evidence>
<evidence type="ECO:0000313" key="3">
    <source>
        <dbReference type="Proteomes" id="UP000014923"/>
    </source>
</evidence>
<accession>R7RRK5</accession>
<dbReference type="RefSeq" id="WP_018663000.1">
    <property type="nucleotide sequence ID" value="NZ_HF952018.1"/>
</dbReference>
<reference evidence="2" key="1">
    <citation type="submission" date="2013-03" db="EMBL/GenBank/DDBJ databases">
        <title>Draft genome sequence of the hydrogen-ethanol-producing anaerobic alkalithermophilic Caloramator celere.</title>
        <authorList>
            <person name="Ciranna A."/>
            <person name="Larjo A."/>
            <person name="Kivisto A."/>
            <person name="Santala V."/>
            <person name="Roos C."/>
            <person name="Karp M."/>
        </authorList>
    </citation>
    <scope>NUCLEOTIDE SEQUENCE [LARGE SCALE GENOMIC DNA]</scope>
    <source>
        <strain evidence="2">DSM 8682</strain>
    </source>
</reference>
<dbReference type="PANTHER" id="PTHR33434">
    <property type="entry name" value="DEGV DOMAIN-CONTAINING PROTEIN DR_1986-RELATED"/>
    <property type="match status" value="1"/>
</dbReference>
<protein>
    <submittedName>
        <fullName evidence="2">DegV family protein</fullName>
    </submittedName>
</protein>
<dbReference type="PROSITE" id="PS51482">
    <property type="entry name" value="DEGV"/>
    <property type="match status" value="1"/>
</dbReference>
<dbReference type="PANTHER" id="PTHR33434:SF2">
    <property type="entry name" value="FATTY ACID-BINDING PROTEIN TM_1468"/>
    <property type="match status" value="1"/>
</dbReference>
<dbReference type="NCBIfam" id="TIGR00762">
    <property type="entry name" value="DegV"/>
    <property type="match status" value="1"/>
</dbReference>
<dbReference type="HOGENOM" id="CLU_048251_0_1_9"/>
<keyword evidence="3" id="KW-1185">Reference proteome</keyword>
<evidence type="ECO:0000313" key="2">
    <source>
        <dbReference type="EMBL" id="CDF58674.1"/>
    </source>
</evidence>
<dbReference type="GO" id="GO:0008289">
    <property type="term" value="F:lipid binding"/>
    <property type="evidence" value="ECO:0007669"/>
    <property type="project" value="UniProtKB-KW"/>
</dbReference>
<dbReference type="SUPFAM" id="SSF82549">
    <property type="entry name" value="DAK1/DegV-like"/>
    <property type="match status" value="1"/>
</dbReference>
<dbReference type="Pfam" id="PF02645">
    <property type="entry name" value="DegV"/>
    <property type="match status" value="1"/>
</dbReference>
<comment type="caution">
    <text evidence="2">The sequence shown here is derived from an EMBL/GenBank/DDBJ whole genome shotgun (WGS) entry which is preliminary data.</text>
</comment>
<dbReference type="Gene3D" id="3.40.50.10170">
    <property type="match status" value="1"/>
</dbReference>
<keyword evidence="1" id="KW-0446">Lipid-binding</keyword>
<name>R7RRK5_9CLOT</name>
<dbReference type="InterPro" id="IPR043168">
    <property type="entry name" value="DegV_C"/>
</dbReference>
<dbReference type="InterPro" id="IPR003797">
    <property type="entry name" value="DegV"/>
</dbReference>
<dbReference type="eggNOG" id="COG1307">
    <property type="taxonomic scope" value="Bacteria"/>
</dbReference>
<dbReference type="Gene3D" id="3.30.1180.10">
    <property type="match status" value="1"/>
</dbReference>
<organism evidence="2 3">
    <name type="scientific">Thermobrachium celere DSM 8682</name>
    <dbReference type="NCBI Taxonomy" id="941824"/>
    <lineage>
        <taxon>Bacteria</taxon>
        <taxon>Bacillati</taxon>
        <taxon>Bacillota</taxon>
        <taxon>Clostridia</taxon>
        <taxon>Eubacteriales</taxon>
        <taxon>Clostridiaceae</taxon>
        <taxon>Thermobrachium</taxon>
    </lineage>
</organism>
<dbReference type="AlphaFoldDB" id="R7RRK5"/>
<dbReference type="Proteomes" id="UP000014923">
    <property type="component" value="Unassembled WGS sequence"/>
</dbReference>
<dbReference type="InterPro" id="IPR050270">
    <property type="entry name" value="DegV_domain_contain"/>
</dbReference>
<sequence length="281" mass="31590">MNKIAIVTDSTSDIPKELVNKYNIRVVPLTVSYKDKLYYDGVDLKIDELLEMLDEGEELPKTSQINPARFSQEYKKLLDEGYKIISIHISSNLSGTYQSALIAKDMLETDDIYVVDSRSVSFGTGMLALKAAKMIEEGKEVEEIYNTLNDLAQRSRVAFILDKLDYLKKGGRLSGAQAAIGTLLNIKPIIYINEGRLEILDKTRGMKKGLSRMIKYIQDEGFDKSEYFAVGTVRDYDNLAEFKTMVKEELGIQEMLEAEVGTVVATYSGPGVVGVWFYVNK</sequence>